<evidence type="ECO:0000313" key="3">
    <source>
        <dbReference type="Proteomes" id="UP001140949"/>
    </source>
</evidence>
<organism evidence="2 3">
    <name type="scientific">Iris pallida</name>
    <name type="common">Sweet iris</name>
    <dbReference type="NCBI Taxonomy" id="29817"/>
    <lineage>
        <taxon>Eukaryota</taxon>
        <taxon>Viridiplantae</taxon>
        <taxon>Streptophyta</taxon>
        <taxon>Embryophyta</taxon>
        <taxon>Tracheophyta</taxon>
        <taxon>Spermatophyta</taxon>
        <taxon>Magnoliopsida</taxon>
        <taxon>Liliopsida</taxon>
        <taxon>Asparagales</taxon>
        <taxon>Iridaceae</taxon>
        <taxon>Iridoideae</taxon>
        <taxon>Irideae</taxon>
        <taxon>Iris</taxon>
    </lineage>
</organism>
<gene>
    <name evidence="2" type="ORF">M6B38_226015</name>
</gene>
<dbReference type="EMBL" id="JANAVB010041816">
    <property type="protein sequence ID" value="KAJ6795696.1"/>
    <property type="molecule type" value="Genomic_DNA"/>
</dbReference>
<dbReference type="Proteomes" id="UP001140949">
    <property type="component" value="Unassembled WGS sequence"/>
</dbReference>
<reference evidence="2" key="2">
    <citation type="submission" date="2023-04" db="EMBL/GenBank/DDBJ databases">
        <authorList>
            <person name="Bruccoleri R.E."/>
            <person name="Oakeley E.J."/>
            <person name="Faust A.-M."/>
            <person name="Dessus-Babus S."/>
            <person name="Altorfer M."/>
            <person name="Burckhardt D."/>
            <person name="Oertli M."/>
            <person name="Naumann U."/>
            <person name="Petersen F."/>
            <person name="Wong J."/>
        </authorList>
    </citation>
    <scope>NUCLEOTIDE SEQUENCE</scope>
    <source>
        <strain evidence="2">GSM-AAB239-AS_SAM_17_03QT</strain>
        <tissue evidence="2">Leaf</tissue>
    </source>
</reference>
<comment type="caution">
    <text evidence="2">The sequence shown here is derived from an EMBL/GenBank/DDBJ whole genome shotgun (WGS) entry which is preliminary data.</text>
</comment>
<protein>
    <submittedName>
        <fullName evidence="2">Tuliposide A-converting enzyme 1, chloroplastic</fullName>
    </submittedName>
</protein>
<sequence length="212" mass="21807">MVGPTAAYEPPQSVHVVRPQERARAELRAHPLGPPEVGVDQDNPFQRDPGLPGPQGHAVGYVAARAVPRQEHPRGVPVGRDPPVGARGGPPQAAEAVVVGRGNRALGREAVVEGDDQDAGPGREGAEEGVVEAGEGGPGAEPAPVEVEEDGELCRRGGVSGFGQVEARPERDVRVDDDVPGGGPGRRVGSRRGVPGVVEAFDRAVLVDADDG</sequence>
<proteinExistence type="predicted"/>
<reference evidence="2" key="1">
    <citation type="journal article" date="2023" name="GigaByte">
        <title>Genome assembly of the bearded iris, Iris pallida Lam.</title>
        <authorList>
            <person name="Bruccoleri R.E."/>
            <person name="Oakeley E.J."/>
            <person name="Faust A.M.E."/>
            <person name="Altorfer M."/>
            <person name="Dessus-Babus S."/>
            <person name="Burckhardt D."/>
            <person name="Oertli M."/>
            <person name="Naumann U."/>
            <person name="Petersen F."/>
            <person name="Wong J."/>
        </authorList>
    </citation>
    <scope>NUCLEOTIDE SEQUENCE</scope>
    <source>
        <strain evidence="2">GSM-AAB239-AS_SAM_17_03QT</strain>
    </source>
</reference>
<accession>A0AAX6DVE1</accession>
<evidence type="ECO:0000313" key="2">
    <source>
        <dbReference type="EMBL" id="KAJ6795696.1"/>
    </source>
</evidence>
<feature type="region of interest" description="Disordered" evidence="1">
    <location>
        <begin position="28"/>
        <end position="93"/>
    </location>
</feature>
<feature type="region of interest" description="Disordered" evidence="1">
    <location>
        <begin position="108"/>
        <end position="192"/>
    </location>
</feature>
<feature type="compositionally biased region" description="Low complexity" evidence="1">
    <location>
        <begin position="75"/>
        <end position="91"/>
    </location>
</feature>
<evidence type="ECO:0000256" key="1">
    <source>
        <dbReference type="SAM" id="MobiDB-lite"/>
    </source>
</evidence>
<name>A0AAX6DVE1_IRIPA</name>
<keyword evidence="3" id="KW-1185">Reference proteome</keyword>
<dbReference type="AlphaFoldDB" id="A0AAX6DVE1"/>
<feature type="compositionally biased region" description="Basic and acidic residues" evidence="1">
    <location>
        <begin position="167"/>
        <end position="177"/>
    </location>
</feature>